<evidence type="ECO:0000313" key="2">
    <source>
        <dbReference type="Proteomes" id="UP000697998"/>
    </source>
</evidence>
<dbReference type="AlphaFoldDB" id="A0A935UEL2"/>
<proteinExistence type="predicted"/>
<dbReference type="Proteomes" id="UP000697998">
    <property type="component" value="Unassembled WGS sequence"/>
</dbReference>
<evidence type="ECO:0000313" key="1">
    <source>
        <dbReference type="EMBL" id="MBK7673687.1"/>
    </source>
</evidence>
<protein>
    <submittedName>
        <fullName evidence="1">Uncharacterized protein</fullName>
    </submittedName>
</protein>
<dbReference type="EMBL" id="JADJMH010000001">
    <property type="protein sequence ID" value="MBK7673687.1"/>
    <property type="molecule type" value="Genomic_DNA"/>
</dbReference>
<accession>A0A935UEL2</accession>
<sequence>MDEHYAEDEVRADYWLPVEDGCVWDFDVFITEQERLGFLFPKLWDTFDALLKARSVAWTLSRINGFNQRSLASHRKLGATDCGWALFMRLGTLEMMASNLRPYLHAGLWKRPVFRLRVPAKNG</sequence>
<comment type="caution">
    <text evidence="1">The sequence shown here is derived from an EMBL/GenBank/DDBJ whole genome shotgun (WGS) entry which is preliminary data.</text>
</comment>
<reference evidence="1 2" key="1">
    <citation type="submission" date="2020-10" db="EMBL/GenBank/DDBJ databases">
        <title>Connecting structure to function with the recovery of over 1000 high-quality activated sludge metagenome-assembled genomes encoding full-length rRNA genes using long-read sequencing.</title>
        <authorList>
            <person name="Singleton C.M."/>
            <person name="Petriglieri F."/>
            <person name="Kristensen J.M."/>
            <person name="Kirkegaard R.H."/>
            <person name="Michaelsen T.Y."/>
            <person name="Andersen M.H."/>
            <person name="Karst S.M."/>
            <person name="Dueholm M.S."/>
            <person name="Nielsen P.H."/>
            <person name="Albertsen M."/>
        </authorList>
    </citation>
    <scope>NUCLEOTIDE SEQUENCE [LARGE SCALE GENOMIC DNA]</scope>
    <source>
        <strain evidence="1">EsbW_18-Q3-R4-48_BATAC.285</strain>
    </source>
</reference>
<name>A0A935UEL2_9PROT</name>
<organism evidence="1 2">
    <name type="scientific">Candidatus Accumulibacter proximus</name>
    <dbReference type="NCBI Taxonomy" id="2954385"/>
    <lineage>
        <taxon>Bacteria</taxon>
        <taxon>Pseudomonadati</taxon>
        <taxon>Pseudomonadota</taxon>
        <taxon>Betaproteobacteria</taxon>
        <taxon>Candidatus Accumulibacter</taxon>
    </lineage>
</organism>
<gene>
    <name evidence="1" type="ORF">IPJ27_02360</name>
</gene>